<evidence type="ECO:0000313" key="2">
    <source>
        <dbReference type="EMBL" id="QCY46352.1"/>
    </source>
</evidence>
<dbReference type="AlphaFoldDB" id="A0A5B7WR11"/>
<feature type="compositionally biased region" description="Basic residues" evidence="1">
    <location>
        <begin position="84"/>
        <end position="94"/>
    </location>
</feature>
<accession>A0A5B7WR11</accession>
<gene>
    <name evidence="2" type="ORF">GcLGCM259_0589</name>
</gene>
<protein>
    <submittedName>
        <fullName evidence="2">Uncharacterized protein</fullName>
    </submittedName>
</protein>
<feature type="region of interest" description="Disordered" evidence="1">
    <location>
        <begin position="56"/>
        <end position="94"/>
    </location>
</feature>
<proteinExistence type="predicted"/>
<dbReference type="RefSeq" id="WP_138925720.1">
    <property type="nucleotide sequence ID" value="NZ_CP034412.1"/>
</dbReference>
<sequence length="94" mass="10327">MSDYPTAWDALTKAIGAAKGSKSGAIDDVDHLTVDQRIEVAKVAALLSISRELSALNPQNSSYRDDEGNARNGWGLETHEDKPKRRPTRRIHEG</sequence>
<evidence type="ECO:0000256" key="1">
    <source>
        <dbReference type="SAM" id="MobiDB-lite"/>
    </source>
</evidence>
<dbReference type="EMBL" id="CP034412">
    <property type="protein sequence ID" value="QCY46352.1"/>
    <property type="molecule type" value="Genomic_DNA"/>
</dbReference>
<name>A0A5B7WR11_9MICC</name>
<dbReference type="KEGG" id="gcr:GcLGCM259_0589"/>
<reference evidence="2 3" key="1">
    <citation type="submission" date="2018-12" db="EMBL/GenBank/DDBJ databases">
        <title>Complete Genome Sequence of Glutamicibacter creatinolyticus strain LGCM259,isolated from an abscess of a 12-year-old mare in Italy.</title>
        <authorList>
            <person name="Santos R.G."/>
            <person name="Silva A.L."/>
            <person name="Seyffert N."/>
            <person name="Castro T.L.P."/>
            <person name="Attili A.R."/>
            <person name="Rifici C."/>
            <person name="Mazzullo G."/>
            <person name="Brenig B."/>
            <person name="Venanzi F."/>
            <person name="Azevedo V."/>
        </authorList>
    </citation>
    <scope>NUCLEOTIDE SEQUENCE [LARGE SCALE GENOMIC DNA]</scope>
    <source>
        <strain evidence="2 3">LGCM 259</strain>
    </source>
</reference>
<keyword evidence="3" id="KW-1185">Reference proteome</keyword>
<evidence type="ECO:0000313" key="3">
    <source>
        <dbReference type="Proteomes" id="UP000307000"/>
    </source>
</evidence>
<dbReference type="Proteomes" id="UP000307000">
    <property type="component" value="Chromosome"/>
</dbReference>
<organism evidence="2 3">
    <name type="scientific">Glutamicibacter creatinolyticus</name>
    <dbReference type="NCBI Taxonomy" id="162496"/>
    <lineage>
        <taxon>Bacteria</taxon>
        <taxon>Bacillati</taxon>
        <taxon>Actinomycetota</taxon>
        <taxon>Actinomycetes</taxon>
        <taxon>Micrococcales</taxon>
        <taxon>Micrococcaceae</taxon>
        <taxon>Glutamicibacter</taxon>
    </lineage>
</organism>